<dbReference type="GeneID" id="92367847"/>
<dbReference type="EMBL" id="LRBS01000010">
    <property type="protein sequence ID" value="OII78015.1"/>
    <property type="molecule type" value="Genomic_DNA"/>
</dbReference>
<evidence type="ECO:0000313" key="1">
    <source>
        <dbReference type="EMBL" id="OII78015.1"/>
    </source>
</evidence>
<sequence length="725" mass="79551">MWLNSNLFASNTMNQSKSDNYSAENNLVTTNFTHEALLNSQISSKSNNISSSIVTRKPYTSKTPLHRQKPRHVPSFCSLSDSSINNFEKELFNQMSSDSEKEIISSHYEPGTIGLRRYAVTHQDEVDGYIFDFSKRSTRLANDSIDRTVVTVGFTGRKKRWTLCPSCDCIPKADKREKIVGQWKILYLPPKGGNLIVPRCVYEAYGDVVDDCNYFAATLCPQQTYCAKHSNQTSFLNRNWHYSYRHQFALQDYIVFCDHLQSIRLVWRLQTYRDKSKSREITAEVAEQTLINVMQRILEYSRVKGFNSSIALPITNNSSSNGSHTETEVNESINLSTSTSNEKESIGVYDVPPISCNSSDSLNTGFDLNIQLQLAAAQLSSQSYQPLIVQQTSLPTSYGAIISRISPQNSVSLQDLLASYLDERAKSINNGLVAEKDRITGLYTSLTPSATSINMSDGLSNCSSTGTTPMSMDSTDSPTSAHIRLINATKSCKENNSSIYDQDSSNNKCVDSGDTVAFVHSNSNSNIINSNFVPDIFSALNAPVLLGNASNNLNSFGAVLNSSQFPQYPLTQVIPTDTSNGPAYLVFGANSSFCPILLPLNNHGPFNSSGNIFSNANGGSVSVNNGNLPFVSPGIHFAKIPQLPTSEIVNNNSTKSISVPTESDINPINVNILRNEAKKSYIQGDLSSHSGNLPPDIDQATSKTINHTSTSQLSVINSIDTSISQ</sequence>
<dbReference type="Proteomes" id="UP000186804">
    <property type="component" value="Unassembled WGS sequence"/>
</dbReference>
<dbReference type="VEuPathDB" id="CryptoDB:cand_036630"/>
<dbReference type="OrthoDB" id="339318at2759"/>
<dbReference type="RefSeq" id="XP_067069861.1">
    <property type="nucleotide sequence ID" value="XM_067213888.1"/>
</dbReference>
<evidence type="ECO:0000313" key="2">
    <source>
        <dbReference type="Proteomes" id="UP000186804"/>
    </source>
</evidence>
<keyword evidence="2" id="KW-1185">Reference proteome</keyword>
<protein>
    <submittedName>
        <fullName evidence="1">Uncharacterized protein</fullName>
    </submittedName>
</protein>
<reference evidence="1 2" key="1">
    <citation type="submission" date="2016-10" db="EMBL/GenBank/DDBJ databases">
        <title>Reductive evolution of mitochondrial metabolism and differential evolution of invasion-related proteins in Cryptosporidium.</title>
        <authorList>
            <person name="Liu S."/>
            <person name="Roellig D.M."/>
            <person name="Guo Y."/>
            <person name="Li N."/>
            <person name="Frace M.A."/>
            <person name="Tang K."/>
            <person name="Zhang L."/>
            <person name="Feng Y."/>
            <person name="Xiao L."/>
        </authorList>
    </citation>
    <scope>NUCLEOTIDE SEQUENCE [LARGE SCALE GENOMIC DNA]</scope>
    <source>
        <strain evidence="1">30847</strain>
    </source>
</reference>
<proteinExistence type="predicted"/>
<name>A0A1J4MVC5_9CRYT</name>
<accession>A0A1J4MVC5</accession>
<organism evidence="1 2">
    <name type="scientific">Cryptosporidium andersoni</name>
    <dbReference type="NCBI Taxonomy" id="117008"/>
    <lineage>
        <taxon>Eukaryota</taxon>
        <taxon>Sar</taxon>
        <taxon>Alveolata</taxon>
        <taxon>Apicomplexa</taxon>
        <taxon>Conoidasida</taxon>
        <taxon>Coccidia</taxon>
        <taxon>Eucoccidiorida</taxon>
        <taxon>Eimeriorina</taxon>
        <taxon>Cryptosporidiidae</taxon>
        <taxon>Cryptosporidium</taxon>
    </lineage>
</organism>
<comment type="caution">
    <text evidence="1">The sequence shown here is derived from an EMBL/GenBank/DDBJ whole genome shotgun (WGS) entry which is preliminary data.</text>
</comment>
<dbReference type="AlphaFoldDB" id="A0A1J4MVC5"/>
<gene>
    <name evidence="1" type="ORF">cand_036630</name>
</gene>